<dbReference type="OrthoDB" id="8156917at2"/>
<dbReference type="RefSeq" id="WP_091105834.1">
    <property type="nucleotide sequence ID" value="NZ_FOBF01000035.1"/>
</dbReference>
<accession>A0A1H8J5R3</accession>
<reference evidence="2 3" key="1">
    <citation type="submission" date="2016-10" db="EMBL/GenBank/DDBJ databases">
        <authorList>
            <person name="de Groot N.N."/>
        </authorList>
    </citation>
    <scope>NUCLEOTIDE SEQUENCE [LARGE SCALE GENOMIC DNA]</scope>
    <source>
        <strain evidence="2 3">DSM 43357</strain>
    </source>
</reference>
<protein>
    <submittedName>
        <fullName evidence="2">Uncharacterized protein</fullName>
    </submittedName>
</protein>
<feature type="compositionally biased region" description="Gly residues" evidence="1">
    <location>
        <begin position="287"/>
        <end position="320"/>
    </location>
</feature>
<name>A0A1H8J5R3_9ACTN</name>
<keyword evidence="3" id="KW-1185">Reference proteome</keyword>
<sequence>MPKPFATRAGLRTLMRSVTVAHDALPWRIRRLDDATVELRADADRRRACADPRGRRLGIAFGSALFNLRLAVRMTGHDARVLPAPHAGPERGVTALVRAEKSAPPSEEERRLYAVLGHEAQAGRGRDAAPGGMPSGGGAAGTHGPGASDGRAVLVELVTAAHLEGATLLLVGGRAARRALGRGPAPDVVGWSSEGGVLFTRGDGPRDWLRAGQALQRVLLTAAAHGVLPAPADPGEGHGPLGSGGRFGHAQLLLRFADPAEGRGREENATPAGRADREPAEAAGPDAGCGAGPGREAGRGAGSHVGCGAGSDVGCGGGPEAGPAAGFTGGNGS</sequence>
<feature type="compositionally biased region" description="Basic and acidic residues" evidence="1">
    <location>
        <begin position="258"/>
        <end position="280"/>
    </location>
</feature>
<organism evidence="2 3">
    <name type="scientific">Nonomuraea pusilla</name>
    <dbReference type="NCBI Taxonomy" id="46177"/>
    <lineage>
        <taxon>Bacteria</taxon>
        <taxon>Bacillati</taxon>
        <taxon>Actinomycetota</taxon>
        <taxon>Actinomycetes</taxon>
        <taxon>Streptosporangiales</taxon>
        <taxon>Streptosporangiaceae</taxon>
        <taxon>Nonomuraea</taxon>
    </lineage>
</organism>
<feature type="region of interest" description="Disordered" evidence="1">
    <location>
        <begin position="122"/>
        <end position="147"/>
    </location>
</feature>
<dbReference type="Proteomes" id="UP000198953">
    <property type="component" value="Unassembled WGS sequence"/>
</dbReference>
<proteinExistence type="predicted"/>
<dbReference type="EMBL" id="FOBF01000035">
    <property type="protein sequence ID" value="SEN75931.1"/>
    <property type="molecule type" value="Genomic_DNA"/>
</dbReference>
<evidence type="ECO:0000313" key="2">
    <source>
        <dbReference type="EMBL" id="SEN75931.1"/>
    </source>
</evidence>
<gene>
    <name evidence="2" type="ORF">SAMN05660976_08260</name>
</gene>
<dbReference type="GO" id="GO:0016491">
    <property type="term" value="F:oxidoreductase activity"/>
    <property type="evidence" value="ECO:0007669"/>
    <property type="project" value="InterPro"/>
</dbReference>
<dbReference type="AlphaFoldDB" id="A0A1H8J5R3"/>
<dbReference type="InterPro" id="IPR000415">
    <property type="entry name" value="Nitroreductase-like"/>
</dbReference>
<evidence type="ECO:0000256" key="1">
    <source>
        <dbReference type="SAM" id="MobiDB-lite"/>
    </source>
</evidence>
<feature type="region of interest" description="Disordered" evidence="1">
    <location>
        <begin position="257"/>
        <end position="333"/>
    </location>
</feature>
<evidence type="ECO:0000313" key="3">
    <source>
        <dbReference type="Proteomes" id="UP000198953"/>
    </source>
</evidence>
<feature type="compositionally biased region" description="Gly residues" evidence="1">
    <location>
        <begin position="133"/>
        <end position="144"/>
    </location>
</feature>
<dbReference type="STRING" id="46177.SAMN05660976_08260"/>
<dbReference type="Gene3D" id="3.40.109.10">
    <property type="entry name" value="NADH Oxidase"/>
    <property type="match status" value="1"/>
</dbReference>